<accession>K0NEH9</accession>
<dbReference type="STRING" id="651182.TOL2_C12930"/>
<evidence type="ECO:0000313" key="3">
    <source>
        <dbReference type="Proteomes" id="UP000007347"/>
    </source>
</evidence>
<keyword evidence="3" id="KW-1185">Reference proteome</keyword>
<name>K0NEH9_DESTT</name>
<dbReference type="Proteomes" id="UP000007347">
    <property type="component" value="Chromosome"/>
</dbReference>
<keyword evidence="1" id="KW-0472">Membrane</keyword>
<proteinExistence type="predicted"/>
<organism evidence="2 3">
    <name type="scientific">Desulfobacula toluolica (strain DSM 7467 / Tol2)</name>
    <dbReference type="NCBI Taxonomy" id="651182"/>
    <lineage>
        <taxon>Bacteria</taxon>
        <taxon>Pseudomonadati</taxon>
        <taxon>Thermodesulfobacteriota</taxon>
        <taxon>Desulfobacteria</taxon>
        <taxon>Desulfobacterales</taxon>
        <taxon>Desulfobacteraceae</taxon>
        <taxon>Desulfobacula</taxon>
    </lineage>
</organism>
<sequence>MFCTKKGSDMTDLFLNIIPNAILAGIGVYIIITALLKDLIPGNQTATVLTAPGQFDPDMGGNACFAMHLPLRVILDDNSVTTAYISACNMCMNSVKQGDRVCLDTSGDCLTAKKIMTAKKNMAGRTS</sequence>
<gene>
    <name evidence="2" type="ordered locus">TOL2_C12930</name>
</gene>
<evidence type="ECO:0000313" key="2">
    <source>
        <dbReference type="EMBL" id="CCK79456.1"/>
    </source>
</evidence>
<reference evidence="2 3" key="1">
    <citation type="journal article" date="2013" name="Environ. Microbiol.">
        <title>Complete genome, catabolic sub-proteomes and key-metabolites of Desulfobacula toluolica Tol2, a marine, aromatic compound-degrading, sulfate-reducing bacterium.</title>
        <authorList>
            <person name="Wohlbrand L."/>
            <person name="Jacob J.H."/>
            <person name="Kube M."/>
            <person name="Mussmann M."/>
            <person name="Jarling R."/>
            <person name="Beck A."/>
            <person name="Amann R."/>
            <person name="Wilkes H."/>
            <person name="Reinhardt R."/>
            <person name="Rabus R."/>
        </authorList>
    </citation>
    <scope>NUCLEOTIDE SEQUENCE [LARGE SCALE GENOMIC DNA]</scope>
    <source>
        <strain evidence="3">DSM 7467 / Tol2</strain>
    </source>
</reference>
<dbReference type="HOGENOM" id="CLU_1967035_0_0_7"/>
<protein>
    <submittedName>
        <fullName evidence="2">Uncharacterized protein</fullName>
    </submittedName>
</protein>
<dbReference type="AlphaFoldDB" id="K0NEH9"/>
<keyword evidence="1" id="KW-0812">Transmembrane</keyword>
<evidence type="ECO:0000256" key="1">
    <source>
        <dbReference type="SAM" id="Phobius"/>
    </source>
</evidence>
<feature type="transmembrane region" description="Helical" evidence="1">
    <location>
        <begin position="17"/>
        <end position="36"/>
    </location>
</feature>
<dbReference type="KEGG" id="dto:TOL2_C12930"/>
<keyword evidence="1" id="KW-1133">Transmembrane helix</keyword>
<dbReference type="EMBL" id="FO203503">
    <property type="protein sequence ID" value="CCK79456.1"/>
    <property type="molecule type" value="Genomic_DNA"/>
</dbReference>